<evidence type="ECO:0000259" key="3">
    <source>
        <dbReference type="Pfam" id="PF16655"/>
    </source>
</evidence>
<feature type="domain" description="PhoD-like phosphatase metallophosphatase" evidence="2">
    <location>
        <begin position="164"/>
        <end position="520"/>
    </location>
</feature>
<evidence type="ECO:0000313" key="4">
    <source>
        <dbReference type="EMBL" id="TSP11514.1"/>
    </source>
</evidence>
<sequence length="537" mass="59446">MPNTPQLVPSPTDLARRRFLRTSSRFLGLGVGLSTFSGTLIAAPAVVSSARPGAPAGLQLGDPSDDGLVVWARADRPARMAIEYGTDPSFRNAARLSGPLASAETDLTARTLLTGLTPGQPYFVRVAFENPGERRGLGPWLDGSFRTPSLAADRPVRFVWSGDTVGQGWGINPELGGMRIYDAMRQRNPDFFIHSGDTIYADSPIRAEQKAEDGRIWKNVVTEEVSKVAETLKEFRGRHRYNMLDENVRAFARQVPQIWQWDDHEVTNNWSASKDLSGDARYTEKDVSVLVARGRRAFLENAPMRWHRQGLDERVHRRIAQGPLLDVFVLDMRSFRGPNGYNRETVEGADTPFLGNTQLEWLMAELVASRATWKVIAADMPIGLRVPDGKDAQGRARWEAIANGDGPALGRELETARLLTRMRQAGLKNVVWITADVHYCAAHHYAPERAVYQDFDPFWEFVAGPLNAGSFGPNPLDNTFGPRVVFQKAPPAQNLSPLAGFQFFGEINIDPASRALTVDLRDLNGVSQYAQTLQAQG</sequence>
<dbReference type="InterPro" id="IPR038607">
    <property type="entry name" value="PhoD-like_sf"/>
</dbReference>
<keyword evidence="6" id="KW-1185">Reference proteome</keyword>
<dbReference type="PROSITE" id="PS51318">
    <property type="entry name" value="TAT"/>
    <property type="match status" value="1"/>
</dbReference>
<dbReference type="PANTHER" id="PTHR43606:SF1">
    <property type="entry name" value="PHOD-LIKE PHOSPHATASE METALLOPHOSPHATASE DOMAIN-CONTAINING PROTEIN"/>
    <property type="match status" value="1"/>
</dbReference>
<dbReference type="InterPro" id="IPR052900">
    <property type="entry name" value="Phospholipid_Metab_Enz"/>
</dbReference>
<reference evidence="4 6" key="1">
    <citation type="submission" date="2019-05" db="EMBL/GenBank/DDBJ databases">
        <title>Whole genome sequence analysis of Cupriavidus campinensis S14E4C strain.</title>
        <authorList>
            <person name="Abbaszade G."/>
            <person name="Szabo A."/>
            <person name="Toumi M."/>
            <person name="Toth E."/>
        </authorList>
    </citation>
    <scope>NUCLEOTIDE SEQUENCE [LARGE SCALE GENOMIC DNA]</scope>
    <source>
        <strain evidence="4 6">S14E4C</strain>
    </source>
</reference>
<dbReference type="Pfam" id="PF09423">
    <property type="entry name" value="PhoD"/>
    <property type="match status" value="1"/>
</dbReference>
<evidence type="ECO:0000313" key="5">
    <source>
        <dbReference type="EMBL" id="URF03260.1"/>
    </source>
</evidence>
<dbReference type="EMBL" id="VCIZ01000010">
    <property type="protein sequence ID" value="TSP11514.1"/>
    <property type="molecule type" value="Genomic_DNA"/>
</dbReference>
<dbReference type="PANTHER" id="PTHR43606">
    <property type="entry name" value="PHOSPHATASE, PUTATIVE (AFU_ORTHOLOGUE AFUA_6G08710)-RELATED"/>
    <property type="match status" value="1"/>
</dbReference>
<reference evidence="5" key="2">
    <citation type="journal article" date="2022" name="Microbiol. Resour. Announc.">
        <title>Genome Sequence of Cupriavidus campinensis Strain G5, a Member of a Bacterial Consortium Capable of Polyethylene Degradation.</title>
        <authorList>
            <person name="Schneider B."/>
            <person name="Pfeiffer F."/>
            <person name="Dyall-Smith M."/>
            <person name="Kunte H.J."/>
        </authorList>
    </citation>
    <scope>NUCLEOTIDE SEQUENCE</scope>
    <source>
        <strain evidence="5">G5</strain>
    </source>
</reference>
<dbReference type="SUPFAM" id="SSF56300">
    <property type="entry name" value="Metallo-dependent phosphatases"/>
    <property type="match status" value="1"/>
</dbReference>
<protein>
    <submittedName>
        <fullName evidence="4 5">Alkaline phosphatase</fullName>
    </submittedName>
</protein>
<reference evidence="5" key="3">
    <citation type="submission" date="2022-05" db="EMBL/GenBank/DDBJ databases">
        <authorList>
            <person name="Kunte H.-J."/>
        </authorList>
    </citation>
    <scope>NUCLEOTIDE SEQUENCE</scope>
    <source>
        <strain evidence="5">G5</strain>
    </source>
</reference>
<dbReference type="InterPro" id="IPR032093">
    <property type="entry name" value="PhoD_N"/>
</dbReference>
<evidence type="ECO:0000256" key="1">
    <source>
        <dbReference type="SAM" id="Phobius"/>
    </source>
</evidence>
<dbReference type="RefSeq" id="WP_144199683.1">
    <property type="nucleotide sequence ID" value="NZ_CP097330.1"/>
</dbReference>
<dbReference type="AlphaFoldDB" id="A0AAE9HZ40"/>
<dbReference type="InterPro" id="IPR003961">
    <property type="entry name" value="FN3_dom"/>
</dbReference>
<dbReference type="Pfam" id="PF16655">
    <property type="entry name" value="PhoD_N"/>
    <property type="match status" value="1"/>
</dbReference>
<accession>A0AAE9HZ40</accession>
<evidence type="ECO:0000313" key="6">
    <source>
        <dbReference type="Proteomes" id="UP000318943"/>
    </source>
</evidence>
<evidence type="ECO:0000313" key="7">
    <source>
        <dbReference type="Proteomes" id="UP001056132"/>
    </source>
</evidence>
<dbReference type="KEGG" id="ccam:M5D45_12015"/>
<dbReference type="InterPro" id="IPR018946">
    <property type="entry name" value="PhoD-like_MPP"/>
</dbReference>
<dbReference type="InterPro" id="IPR006311">
    <property type="entry name" value="TAT_signal"/>
</dbReference>
<dbReference type="Gene3D" id="3.60.21.70">
    <property type="entry name" value="PhoD-like phosphatase"/>
    <property type="match status" value="1"/>
</dbReference>
<dbReference type="Proteomes" id="UP001056132">
    <property type="component" value="Chromosome 1"/>
</dbReference>
<dbReference type="CDD" id="cd00063">
    <property type="entry name" value="FN3"/>
    <property type="match status" value="1"/>
</dbReference>
<feature type="transmembrane region" description="Helical" evidence="1">
    <location>
        <begin position="26"/>
        <end position="47"/>
    </location>
</feature>
<dbReference type="InterPro" id="IPR029052">
    <property type="entry name" value="Metallo-depent_PP-like"/>
</dbReference>
<gene>
    <name evidence="4" type="ORF">FGG12_17920</name>
    <name evidence="5" type="ORF">M5D45_12015</name>
</gene>
<dbReference type="Gene3D" id="2.60.40.380">
    <property type="entry name" value="Purple acid phosphatase-like, N-terminal"/>
    <property type="match status" value="1"/>
</dbReference>
<proteinExistence type="predicted"/>
<dbReference type="EMBL" id="CP097330">
    <property type="protein sequence ID" value="URF03260.1"/>
    <property type="molecule type" value="Genomic_DNA"/>
</dbReference>
<evidence type="ECO:0000259" key="2">
    <source>
        <dbReference type="Pfam" id="PF09423"/>
    </source>
</evidence>
<keyword evidence="1" id="KW-0812">Transmembrane</keyword>
<name>A0AAE9HZ40_9BURK</name>
<keyword evidence="1" id="KW-1133">Transmembrane helix</keyword>
<keyword evidence="1" id="KW-0472">Membrane</keyword>
<feature type="domain" description="Phospholipase D N-terminal" evidence="3">
    <location>
        <begin position="57"/>
        <end position="130"/>
    </location>
</feature>
<dbReference type="Proteomes" id="UP000318943">
    <property type="component" value="Unassembled WGS sequence"/>
</dbReference>
<organism evidence="5 7">
    <name type="scientific">Cupriavidus campinensis</name>
    <dbReference type="NCBI Taxonomy" id="151783"/>
    <lineage>
        <taxon>Bacteria</taxon>
        <taxon>Pseudomonadati</taxon>
        <taxon>Pseudomonadota</taxon>
        <taxon>Betaproteobacteria</taxon>
        <taxon>Burkholderiales</taxon>
        <taxon>Burkholderiaceae</taxon>
        <taxon>Cupriavidus</taxon>
    </lineage>
</organism>